<evidence type="ECO:0000256" key="2">
    <source>
        <dbReference type="ARBA" id="ARBA00022603"/>
    </source>
</evidence>
<dbReference type="SUPFAM" id="SSF53335">
    <property type="entry name" value="S-adenosyl-L-methionine-dependent methyltransferases"/>
    <property type="match status" value="1"/>
</dbReference>
<dbReference type="CDD" id="cd02440">
    <property type="entry name" value="AdoMet_MTases"/>
    <property type="match status" value="1"/>
</dbReference>
<dbReference type="PANTHER" id="PTHR43667:SF2">
    <property type="entry name" value="FATTY ACID C-METHYL TRANSFERASE"/>
    <property type="match status" value="1"/>
</dbReference>
<reference evidence="7 8" key="2">
    <citation type="journal article" date="2015" name="Syst. Appl. Microbiol.">
        <title>Nitrincola nitratireducens sp. nov. isolated from a haloalkaline crater lake.</title>
        <authorList>
            <person name="Singh A."/>
            <person name="Vaidya B."/>
            <person name="Tanuku N.R."/>
            <person name="Pinnaka A.K."/>
        </authorList>
    </citation>
    <scope>NUCLEOTIDE SEQUENCE [LARGE SCALE GENOMIC DNA]</scope>
    <source>
        <strain evidence="7 8">AK23</strain>
    </source>
</reference>
<proteinExistence type="inferred from homology"/>
<feature type="active site" evidence="6">
    <location>
        <position position="364"/>
    </location>
</feature>
<keyword evidence="5" id="KW-0443">Lipid metabolism</keyword>
<keyword evidence="8" id="KW-1185">Reference proteome</keyword>
<comment type="caution">
    <text evidence="7">The sequence shown here is derived from an EMBL/GenBank/DDBJ whole genome shotgun (WGS) entry which is preliminary data.</text>
</comment>
<dbReference type="InterPro" id="IPR050723">
    <property type="entry name" value="CFA/CMAS"/>
</dbReference>
<name>W9V856_9GAMM</name>
<dbReference type="GO" id="GO:0008825">
    <property type="term" value="F:cyclopropane-fatty-acyl-phospholipid synthase activity"/>
    <property type="evidence" value="ECO:0007669"/>
    <property type="project" value="UniProtKB-EC"/>
</dbReference>
<evidence type="ECO:0000256" key="3">
    <source>
        <dbReference type="ARBA" id="ARBA00022679"/>
    </source>
</evidence>
<dbReference type="InterPro" id="IPR003333">
    <property type="entry name" value="CMAS"/>
</dbReference>
<dbReference type="PANTHER" id="PTHR43667">
    <property type="entry name" value="CYCLOPROPANE-FATTY-ACYL-PHOSPHOLIPID SYNTHASE"/>
    <property type="match status" value="1"/>
</dbReference>
<evidence type="ECO:0000256" key="1">
    <source>
        <dbReference type="ARBA" id="ARBA00010815"/>
    </source>
</evidence>
<dbReference type="Gene3D" id="3.40.50.150">
    <property type="entry name" value="Vaccinia Virus protein VP39"/>
    <property type="match status" value="1"/>
</dbReference>
<evidence type="ECO:0000256" key="6">
    <source>
        <dbReference type="PIRSR" id="PIRSR003085-1"/>
    </source>
</evidence>
<evidence type="ECO:0000313" key="8">
    <source>
        <dbReference type="Proteomes" id="UP000019464"/>
    </source>
</evidence>
<accession>W9V856</accession>
<evidence type="ECO:0000256" key="5">
    <source>
        <dbReference type="ARBA" id="ARBA00023098"/>
    </source>
</evidence>
<dbReference type="GO" id="GO:0008610">
    <property type="term" value="P:lipid biosynthetic process"/>
    <property type="evidence" value="ECO:0007669"/>
    <property type="project" value="InterPro"/>
</dbReference>
<dbReference type="PATRIC" id="fig|1229521.3.peg.423"/>
<dbReference type="PIRSF" id="PIRSF003085">
    <property type="entry name" value="CMAS"/>
    <property type="match status" value="1"/>
</dbReference>
<dbReference type="Proteomes" id="UP000019464">
    <property type="component" value="Unassembled WGS sequence"/>
</dbReference>
<organism evidence="7 8">
    <name type="scientific">Nitrincola nitratireducens</name>
    <dbReference type="NCBI Taxonomy" id="1229521"/>
    <lineage>
        <taxon>Bacteria</taxon>
        <taxon>Pseudomonadati</taxon>
        <taxon>Pseudomonadota</taxon>
        <taxon>Gammaproteobacteria</taxon>
        <taxon>Oceanospirillales</taxon>
        <taxon>Oceanospirillaceae</taxon>
        <taxon>Nitrincola</taxon>
    </lineage>
</organism>
<evidence type="ECO:0000313" key="7">
    <source>
        <dbReference type="EMBL" id="EXJ13066.1"/>
    </source>
</evidence>
<reference evidence="8" key="1">
    <citation type="submission" date="2012-11" db="EMBL/GenBank/DDBJ databases">
        <authorList>
            <person name="Singh A."/>
            <person name="Pinnaka A.K."/>
            <person name="Vaidya B."/>
        </authorList>
    </citation>
    <scope>NUCLEOTIDE SEQUENCE [LARGE SCALE GENOMIC DNA]</scope>
    <source>
        <strain evidence="8">AK23</strain>
    </source>
</reference>
<dbReference type="STRING" id="1229521.D791_00414"/>
<dbReference type="AlphaFoldDB" id="W9V856"/>
<sequence length="383" mass="44354">MKYLPHLDFGTLLFTLPSGQTLTFGHQHEGEPRAEIRLHSLKPLRRFLQGGQLGVAESYMAGEWDSPDLVALVQWALGNEAKMPELNNGKAWIRALNRLIHLKRSNTKKGSRKNIAYHYDLGNDFYQLWLDESMTYSAALFAHENQSLHQAQLNKYRRIAEMLDLKPGQQLLEIGCGWGGFAEFAAHEFGVKVHGVTLSQEQLAFARARIESAKLDHLCSFSLTDYRDVEAQYDHIVSIEMFEAVGEEHWDTYFTQLKNCLRPGGKAILQIISIDETRFEEYRRNPDFIQRYIFPGGMLPSPERLTLAAAQQGFDITDQLLFGLDYATTLARWRHRFIEQWPRIQAQGFDERFRRMWLFYLAYCEGGFRYKTIDVGLYQLEAK</sequence>
<dbReference type="RefSeq" id="WP_081763678.1">
    <property type="nucleotide sequence ID" value="NZ_AONB01000001.1"/>
</dbReference>
<comment type="similarity">
    <text evidence="1">Belongs to the CFA/CMAS family.</text>
</comment>
<keyword evidence="4" id="KW-0949">S-adenosyl-L-methionine</keyword>
<dbReference type="EMBL" id="AONB01000001">
    <property type="protein sequence ID" value="EXJ13066.1"/>
    <property type="molecule type" value="Genomic_DNA"/>
</dbReference>
<dbReference type="InterPro" id="IPR029063">
    <property type="entry name" value="SAM-dependent_MTases_sf"/>
</dbReference>
<keyword evidence="3 7" id="KW-0808">Transferase</keyword>
<dbReference type="Pfam" id="PF02353">
    <property type="entry name" value="CMAS"/>
    <property type="match status" value="1"/>
</dbReference>
<keyword evidence="2 7" id="KW-0489">Methyltransferase</keyword>
<dbReference type="EC" id="2.1.1.79" evidence="7"/>
<evidence type="ECO:0000256" key="4">
    <source>
        <dbReference type="ARBA" id="ARBA00022691"/>
    </source>
</evidence>
<dbReference type="OrthoDB" id="9782855at2"/>
<dbReference type="GO" id="GO:0032259">
    <property type="term" value="P:methylation"/>
    <property type="evidence" value="ECO:0007669"/>
    <property type="project" value="UniProtKB-KW"/>
</dbReference>
<gene>
    <name evidence="7" type="primary">cfa</name>
    <name evidence="7" type="ORF">D791_00414</name>
</gene>
<protein>
    <submittedName>
        <fullName evidence="7">Cyclopropane-fatty-acyl-phospholipid synthase</fullName>
        <ecNumber evidence="7">2.1.1.79</ecNumber>
    </submittedName>
</protein>